<keyword evidence="6 7" id="KW-0012">Acyltransferase</keyword>
<evidence type="ECO:0000256" key="5">
    <source>
        <dbReference type="ARBA" id="ARBA00022823"/>
    </source>
</evidence>
<gene>
    <name evidence="10" type="ORF">SAMN05444171_7626</name>
</gene>
<accession>A0A1M7J2X9</accession>
<evidence type="ECO:0000256" key="1">
    <source>
        <dbReference type="ARBA" id="ARBA00001938"/>
    </source>
</evidence>
<dbReference type="GO" id="GO:0031405">
    <property type="term" value="F:lipoic acid binding"/>
    <property type="evidence" value="ECO:0007669"/>
    <property type="project" value="TreeGrafter"/>
</dbReference>
<dbReference type="InterPro" id="IPR004167">
    <property type="entry name" value="PSBD"/>
</dbReference>
<evidence type="ECO:0000256" key="7">
    <source>
        <dbReference type="RuleBase" id="RU003423"/>
    </source>
</evidence>
<dbReference type="PROSITE" id="PS50968">
    <property type="entry name" value="BIOTINYL_LIPOYL"/>
    <property type="match status" value="1"/>
</dbReference>
<proteinExistence type="inferred from homology"/>
<dbReference type="InterPro" id="IPR003016">
    <property type="entry name" value="2-oxoA_DH_lipoyl-BS"/>
</dbReference>
<dbReference type="InterPro" id="IPR050743">
    <property type="entry name" value="2-oxoacid_DH_E2_comp"/>
</dbReference>
<dbReference type="RefSeq" id="WP_074830065.1">
    <property type="nucleotide sequence ID" value="NZ_FNTI01000001.1"/>
</dbReference>
<dbReference type="InterPro" id="IPR023213">
    <property type="entry name" value="CAT-like_dom_sf"/>
</dbReference>
<dbReference type="GO" id="GO:0005737">
    <property type="term" value="C:cytoplasm"/>
    <property type="evidence" value="ECO:0007669"/>
    <property type="project" value="TreeGrafter"/>
</dbReference>
<evidence type="ECO:0000313" key="10">
    <source>
        <dbReference type="EMBL" id="SEE47106.1"/>
    </source>
</evidence>
<dbReference type="SUPFAM" id="SSF51230">
    <property type="entry name" value="Single hybrid motif"/>
    <property type="match status" value="1"/>
</dbReference>
<dbReference type="OrthoDB" id="9805770at2"/>
<dbReference type="InterPro" id="IPR011053">
    <property type="entry name" value="Single_hybrid_motif"/>
</dbReference>
<dbReference type="PROSITE" id="PS51826">
    <property type="entry name" value="PSBD"/>
    <property type="match status" value="1"/>
</dbReference>
<dbReference type="Pfam" id="PF00364">
    <property type="entry name" value="Biotin_lipoyl"/>
    <property type="match status" value="1"/>
</dbReference>
<dbReference type="PANTHER" id="PTHR43178">
    <property type="entry name" value="DIHYDROLIPOAMIDE ACETYLTRANSFERASE COMPONENT OF PYRUVATE DEHYDROGENASE COMPLEX"/>
    <property type="match status" value="1"/>
</dbReference>
<dbReference type="SUPFAM" id="SSF47005">
    <property type="entry name" value="Peripheral subunit-binding domain of 2-oxo acid dehydrogenase complex"/>
    <property type="match status" value="1"/>
</dbReference>
<dbReference type="PANTHER" id="PTHR43178:SF12">
    <property type="entry name" value="DIHYDROLIPOAMIDE ACETYLTRANSFERASE COMPONENT OF PYRUVATE DEHYDROGENASE COMPLEX"/>
    <property type="match status" value="1"/>
</dbReference>
<dbReference type="SUPFAM" id="SSF52777">
    <property type="entry name" value="CoA-dependent acyltransferases"/>
    <property type="match status" value="1"/>
</dbReference>
<evidence type="ECO:0000313" key="11">
    <source>
        <dbReference type="Proteomes" id="UP000183208"/>
    </source>
</evidence>
<dbReference type="InterPro" id="IPR036625">
    <property type="entry name" value="E3-bd_dom_sf"/>
</dbReference>
<dbReference type="InterPro" id="IPR000089">
    <property type="entry name" value="Biotin_lipoyl"/>
</dbReference>
<dbReference type="Pfam" id="PF00198">
    <property type="entry name" value="2-oxoacid_dh"/>
    <property type="match status" value="1"/>
</dbReference>
<dbReference type="Gene3D" id="4.10.320.10">
    <property type="entry name" value="E3-binding domain"/>
    <property type="match status" value="1"/>
</dbReference>
<evidence type="ECO:0000256" key="4">
    <source>
        <dbReference type="ARBA" id="ARBA00022679"/>
    </source>
</evidence>
<comment type="similarity">
    <text evidence="2 7">Belongs to the 2-oxoacid dehydrogenase family.</text>
</comment>
<comment type="subunit">
    <text evidence="3">Forms a 24-polypeptide structural core with octahedral symmetry.</text>
</comment>
<protein>
    <recommendedName>
        <fullName evidence="7">Dihydrolipoamide acetyltransferase component of pyruvate dehydrogenase complex</fullName>
        <ecNumber evidence="7">2.3.1.-</ecNumber>
    </recommendedName>
</protein>
<dbReference type="Gene3D" id="3.30.559.10">
    <property type="entry name" value="Chloramphenicol acetyltransferase-like domain"/>
    <property type="match status" value="1"/>
</dbReference>
<evidence type="ECO:0000259" key="8">
    <source>
        <dbReference type="PROSITE" id="PS50968"/>
    </source>
</evidence>
<dbReference type="InterPro" id="IPR001078">
    <property type="entry name" value="2-oxoacid_DH_actylTfrase"/>
</dbReference>
<dbReference type="GO" id="GO:0016407">
    <property type="term" value="F:acetyltransferase activity"/>
    <property type="evidence" value="ECO:0007669"/>
    <property type="project" value="TreeGrafter"/>
</dbReference>
<dbReference type="Proteomes" id="UP000183208">
    <property type="component" value="Unassembled WGS sequence"/>
</dbReference>
<keyword evidence="5 7" id="KW-0450">Lipoyl</keyword>
<dbReference type="Gene3D" id="2.40.50.100">
    <property type="match status" value="1"/>
</dbReference>
<reference evidence="10 11" key="1">
    <citation type="submission" date="2016-10" db="EMBL/GenBank/DDBJ databases">
        <authorList>
            <person name="de Groot N.N."/>
        </authorList>
    </citation>
    <scope>NUCLEOTIDE SEQUENCE [LARGE SCALE GENOMIC DNA]</scope>
    <source>
        <strain evidence="10 11">GAS522</strain>
    </source>
</reference>
<feature type="domain" description="Peripheral subunit-binding (PSBD)" evidence="9">
    <location>
        <begin position="112"/>
        <end position="149"/>
    </location>
</feature>
<dbReference type="PROSITE" id="PS00189">
    <property type="entry name" value="LIPOYL"/>
    <property type="match status" value="1"/>
</dbReference>
<dbReference type="CDD" id="cd06849">
    <property type="entry name" value="lipoyl_domain"/>
    <property type="match status" value="1"/>
</dbReference>
<dbReference type="Pfam" id="PF02817">
    <property type="entry name" value="E3_binding"/>
    <property type="match status" value="1"/>
</dbReference>
<feature type="domain" description="Lipoyl-binding" evidence="8">
    <location>
        <begin position="1"/>
        <end position="76"/>
    </location>
</feature>
<dbReference type="AlphaFoldDB" id="A0A1M7J2X9"/>
<comment type="cofactor">
    <cofactor evidence="1 7">
        <name>(R)-lipoate</name>
        <dbReference type="ChEBI" id="CHEBI:83088"/>
    </cofactor>
</comment>
<evidence type="ECO:0000256" key="2">
    <source>
        <dbReference type="ARBA" id="ARBA00007317"/>
    </source>
</evidence>
<name>A0A1M7J2X9_9BRAD</name>
<evidence type="ECO:0000256" key="6">
    <source>
        <dbReference type="ARBA" id="ARBA00023315"/>
    </source>
</evidence>
<organism evidence="10 11">
    <name type="scientific">Bradyrhizobium lablabi</name>
    <dbReference type="NCBI Taxonomy" id="722472"/>
    <lineage>
        <taxon>Bacteria</taxon>
        <taxon>Pseudomonadati</taxon>
        <taxon>Pseudomonadota</taxon>
        <taxon>Alphaproteobacteria</taxon>
        <taxon>Hyphomicrobiales</taxon>
        <taxon>Nitrobacteraceae</taxon>
        <taxon>Bradyrhizobium</taxon>
    </lineage>
</organism>
<dbReference type="EMBL" id="FNTI01000001">
    <property type="protein sequence ID" value="SEE47106.1"/>
    <property type="molecule type" value="Genomic_DNA"/>
</dbReference>
<keyword evidence="10" id="KW-0670">Pyruvate</keyword>
<dbReference type="EC" id="2.3.1.-" evidence="7"/>
<evidence type="ECO:0000259" key="9">
    <source>
        <dbReference type="PROSITE" id="PS51826"/>
    </source>
</evidence>
<evidence type="ECO:0000256" key="3">
    <source>
        <dbReference type="ARBA" id="ARBA00011484"/>
    </source>
</evidence>
<sequence length="366" mass="38743">MRQFKLPDLGEGLEEAEIVTWYVNEGDHVVTDQPLVSVETDKAVVEVPAPLSGRIVRLFGAKGDMVKVGAALVEFAEGAEQDPGTIVGELGASEPPAAAETLSGRAVGHGLHVFPAVRALARKLDVDLDSIEATGPGGFMTRADVERAAKSLSQAGPAEPLRGLRRAMAQRMTAAHAEIVPATVTDDADIDDWRKGEDVTIRLVRAIAAACKAEPALNVWYNSGAGERRLIERVDIGIAVDTGGGLIVPVMRNVAERDAPDLRTGLDRLRADAIARSIPPGELRGATITLSNFGMIGGRFANLIVVPPQVAIVGAGRIAQRVVAHRGQPTVRCVLPLSLTFDHRVVTGGEAARFLVALKSDIERPS</sequence>
<keyword evidence="4 7" id="KW-0808">Transferase</keyword>